<dbReference type="AlphaFoldDB" id="B5HG37"/>
<name>B5HG37_STRE2</name>
<keyword evidence="2" id="KW-1185">Reference proteome</keyword>
<sequence length="256" mass="28077">MEARRHRPSFRNRGTTKCRVDIDEEATMSWRVANSLETLRRQLDARFPGRSLAFDGGIGDEAHWARGSASDHNPWYGPGIVTARDFTHDPAHGLDIQQVADQLLETRDPRIKYVIANGRIATNRSWQWEPYDGPNPHDKHFHLSVVADPLCDDAQNWSAPVLGETPDDGGGDGVVGNFVTWGTSVNVRAEPRVGAPVVTVLSGPTRVLVQCQTHGDTVNASGHTNDAWSFVPALGGYVSNIFIDHPDAWLPGIGEC</sequence>
<evidence type="ECO:0008006" key="3">
    <source>
        <dbReference type="Google" id="ProtNLM"/>
    </source>
</evidence>
<accession>B5HG37</accession>
<evidence type="ECO:0000313" key="2">
    <source>
        <dbReference type="Proteomes" id="UP000002805"/>
    </source>
</evidence>
<dbReference type="HOGENOM" id="CLU_094980_0_0_11"/>
<reference evidence="2" key="2">
    <citation type="submission" date="2009-10" db="EMBL/GenBank/DDBJ databases">
        <title>The genome sequence of Streptomyces pristinaespiralis strain ATCC 25486.</title>
        <authorList>
            <consortium name="The Broad Institute Genome Sequencing Platform"/>
            <consortium name="Broad Institute Microbial Sequencing Center"/>
            <person name="Fischbach M."/>
            <person name="Godfrey P."/>
            <person name="Ward D."/>
            <person name="Young S."/>
            <person name="Zeng Q."/>
            <person name="Koehrsen M."/>
            <person name="Alvarado L."/>
            <person name="Berlin A.M."/>
            <person name="Bochicchio J."/>
            <person name="Borenstein D."/>
            <person name="Chapman S.B."/>
            <person name="Chen Z."/>
            <person name="Engels R."/>
            <person name="Freedman E."/>
            <person name="Gellesch M."/>
            <person name="Goldberg J."/>
            <person name="Griggs A."/>
            <person name="Gujja S."/>
            <person name="Heilman E.R."/>
            <person name="Heiman D.I."/>
            <person name="Hepburn T.A."/>
            <person name="Howarth C."/>
            <person name="Jen D."/>
            <person name="Larson L."/>
            <person name="Lewis B."/>
            <person name="Mehta T."/>
            <person name="Park D."/>
            <person name="Pearson M."/>
            <person name="Richards J."/>
            <person name="Roberts A."/>
            <person name="Saif S."/>
            <person name="Shea T.D."/>
            <person name="Shenoy N."/>
            <person name="Sisk P."/>
            <person name="Stolte C."/>
            <person name="Sykes S.N."/>
            <person name="Thomson T."/>
            <person name="Walk T."/>
            <person name="White J."/>
            <person name="Yandava C."/>
            <person name="Straight P."/>
            <person name="Clardy J."/>
            <person name="Hung D."/>
            <person name="Kolter R."/>
            <person name="Mekalanos J."/>
            <person name="Walker S."/>
            <person name="Walsh C.T."/>
            <person name="Wieland-Brown L.C."/>
            <person name="Haas B."/>
            <person name="Nusbaum C."/>
            <person name="Birren B."/>
        </authorList>
    </citation>
    <scope>NUCLEOTIDE SEQUENCE [LARGE SCALE GENOMIC DNA]</scope>
    <source>
        <strain evidence="2">ATCC 25486 / DSM 40338 / CBS 914.69 / JCM 4507 / NBRC 13074 / NRRL 2958 / 5647</strain>
    </source>
</reference>
<dbReference type="Proteomes" id="UP000002805">
    <property type="component" value="Chromosome"/>
</dbReference>
<gene>
    <name evidence="1" type="ORF">SSDG_04170</name>
</gene>
<reference evidence="2" key="1">
    <citation type="submission" date="2008-02" db="EMBL/GenBank/DDBJ databases">
        <authorList>
            <consortium name="The Broad Institute Genome Sequencing Platform"/>
            <person name="Fischbach M."/>
            <person name="Ward D."/>
            <person name="Young S."/>
            <person name="Jaffe D."/>
            <person name="Gnerre S."/>
            <person name="Berlin A."/>
            <person name="Heiman D."/>
            <person name="Hepburn T."/>
            <person name="Sykes S."/>
            <person name="Alvarado L."/>
            <person name="Kodira C.D."/>
            <person name="Straight P."/>
            <person name="Clardy J."/>
            <person name="Hung D."/>
            <person name="Kolter R."/>
            <person name="Mekalanos J."/>
            <person name="Walker S."/>
            <person name="Walsh C.T."/>
            <person name="Lander E."/>
            <person name="Galagan J."/>
            <person name="Nusbaum C."/>
            <person name="Birren B."/>
        </authorList>
    </citation>
    <scope>NUCLEOTIDE SEQUENCE [LARGE SCALE GENOMIC DNA]</scope>
    <source>
        <strain evidence="2">ATCC 25486 / DSM 40338 / CBS 914.69 / JCM 4507 / NBRC 13074 / NRRL 2958 / 5647</strain>
    </source>
</reference>
<dbReference type="eggNOG" id="COG3772">
    <property type="taxonomic scope" value="Bacteria"/>
</dbReference>
<protein>
    <recommendedName>
        <fullName evidence="3">SH3 domain-containing protein</fullName>
    </recommendedName>
</protein>
<dbReference type="eggNOG" id="COG3023">
    <property type="taxonomic scope" value="Bacteria"/>
</dbReference>
<organism evidence="1 2">
    <name type="scientific">Streptomyces pristinaespiralis (strain ATCC 25486 / DSM 40338 / CBS 914.69 / JCM 4507 / KCC S-0507 / NBRC 13074 / NRRL 2958 / 5647)</name>
    <dbReference type="NCBI Taxonomy" id="457429"/>
    <lineage>
        <taxon>Bacteria</taxon>
        <taxon>Bacillati</taxon>
        <taxon>Actinomycetota</taxon>
        <taxon>Actinomycetes</taxon>
        <taxon>Kitasatosporales</taxon>
        <taxon>Streptomycetaceae</taxon>
        <taxon>Streptomyces</taxon>
    </lineage>
</organism>
<evidence type="ECO:0000313" key="1">
    <source>
        <dbReference type="EMBL" id="EDY65798.2"/>
    </source>
</evidence>
<dbReference type="EMBL" id="CM000950">
    <property type="protein sequence ID" value="EDY65798.2"/>
    <property type="molecule type" value="Genomic_DNA"/>
</dbReference>
<proteinExistence type="predicted"/>